<dbReference type="eggNOG" id="COG0494">
    <property type="taxonomic scope" value="Bacteria"/>
</dbReference>
<dbReference type="InterPro" id="IPR015797">
    <property type="entry name" value="NUDIX_hydrolase-like_dom_sf"/>
</dbReference>
<evidence type="ECO:0000313" key="6">
    <source>
        <dbReference type="Proteomes" id="UP000007947"/>
    </source>
</evidence>
<evidence type="ECO:0000259" key="4">
    <source>
        <dbReference type="PROSITE" id="PS51462"/>
    </source>
</evidence>
<reference evidence="5 6" key="1">
    <citation type="submission" date="2011-05" db="EMBL/GenBank/DDBJ databases">
        <title>Whole genome sequence of Microlunatus phosphovorus NM-1.</title>
        <authorList>
            <person name="Hosoyama A."/>
            <person name="Sasaki K."/>
            <person name="Harada T."/>
            <person name="Igarashi R."/>
            <person name="Kawakoshi A."/>
            <person name="Sasagawa M."/>
            <person name="Fukada J."/>
            <person name="Nakamura S."/>
            <person name="Katano Y."/>
            <person name="Hanada S."/>
            <person name="Kamagata Y."/>
            <person name="Nakamura N."/>
            <person name="Yamazaki S."/>
            <person name="Fujita N."/>
        </authorList>
    </citation>
    <scope>NUCLEOTIDE SEQUENCE [LARGE SCALE GENOMIC DNA]</scope>
    <source>
        <strain evidence="6">ATCC 700054 / DSM 10555 / JCM 9379 / NBRC 101784 / NCIMB 13414 / VKM Ac-1990 / NM-1</strain>
    </source>
</reference>
<evidence type="ECO:0000256" key="1">
    <source>
        <dbReference type="ARBA" id="ARBA00001946"/>
    </source>
</evidence>
<protein>
    <recommendedName>
        <fullName evidence="4">Nudix hydrolase domain-containing protein</fullName>
    </recommendedName>
</protein>
<dbReference type="SUPFAM" id="SSF55811">
    <property type="entry name" value="Nudix"/>
    <property type="match status" value="1"/>
</dbReference>
<dbReference type="CDD" id="cd04685">
    <property type="entry name" value="NUDIX_Hydrolase"/>
    <property type="match status" value="1"/>
</dbReference>
<dbReference type="Proteomes" id="UP000007947">
    <property type="component" value="Chromosome"/>
</dbReference>
<proteinExistence type="predicted"/>
<dbReference type="OrthoDB" id="9804442at2"/>
<dbReference type="EMBL" id="AP012204">
    <property type="protein sequence ID" value="BAK33498.1"/>
    <property type="molecule type" value="Genomic_DNA"/>
</dbReference>
<evidence type="ECO:0000256" key="3">
    <source>
        <dbReference type="ARBA" id="ARBA00022842"/>
    </source>
</evidence>
<name>F5XK02_MICPN</name>
<comment type="cofactor">
    <cofactor evidence="1">
        <name>Mg(2+)</name>
        <dbReference type="ChEBI" id="CHEBI:18420"/>
    </cofactor>
</comment>
<dbReference type="HOGENOM" id="CLU_100874_3_0_11"/>
<dbReference type="KEGG" id="mph:MLP_04840"/>
<keyword evidence="6" id="KW-1185">Reference proteome</keyword>
<accession>F5XK02</accession>
<evidence type="ECO:0000256" key="2">
    <source>
        <dbReference type="ARBA" id="ARBA00022801"/>
    </source>
</evidence>
<dbReference type="GO" id="GO:0016787">
    <property type="term" value="F:hydrolase activity"/>
    <property type="evidence" value="ECO:0007669"/>
    <property type="project" value="UniProtKB-KW"/>
</dbReference>
<keyword evidence="3" id="KW-0460">Magnesium</keyword>
<organism evidence="5 6">
    <name type="scientific">Microlunatus phosphovorus (strain ATCC 700054 / DSM 10555 / JCM 9379 / NBRC 101784 / NCIMB 13414 / VKM Ac-1990 / NM-1)</name>
    <dbReference type="NCBI Taxonomy" id="1032480"/>
    <lineage>
        <taxon>Bacteria</taxon>
        <taxon>Bacillati</taxon>
        <taxon>Actinomycetota</taxon>
        <taxon>Actinomycetes</taxon>
        <taxon>Propionibacteriales</taxon>
        <taxon>Propionibacteriaceae</taxon>
        <taxon>Microlunatus</taxon>
    </lineage>
</organism>
<dbReference type="PANTHER" id="PTHR43046">
    <property type="entry name" value="GDP-MANNOSE MANNOSYL HYDROLASE"/>
    <property type="match status" value="1"/>
</dbReference>
<dbReference type="Gene3D" id="3.90.79.10">
    <property type="entry name" value="Nucleoside Triphosphate Pyrophosphohydrolase"/>
    <property type="match status" value="1"/>
</dbReference>
<dbReference type="STRING" id="1032480.MLP_04840"/>
<dbReference type="AlphaFoldDB" id="F5XK02"/>
<dbReference type="Pfam" id="PF00293">
    <property type="entry name" value="NUDIX"/>
    <property type="match status" value="1"/>
</dbReference>
<dbReference type="PANTHER" id="PTHR43046:SF12">
    <property type="entry name" value="GDP-MANNOSE MANNOSYL HYDROLASE"/>
    <property type="match status" value="1"/>
</dbReference>
<keyword evidence="2" id="KW-0378">Hydrolase</keyword>
<dbReference type="RefSeq" id="WP_013861387.1">
    <property type="nucleotide sequence ID" value="NC_015635.1"/>
</dbReference>
<dbReference type="InterPro" id="IPR000086">
    <property type="entry name" value="NUDIX_hydrolase_dom"/>
</dbReference>
<dbReference type="PROSITE" id="PS51462">
    <property type="entry name" value="NUDIX"/>
    <property type="match status" value="1"/>
</dbReference>
<sequence length="156" mass="17524">MPAEQRIPLNRHAARVLPINPAGEVLLLHCINPSTPEAPFWVSIGGGLEPGEDERQAVVRELWEETLIRCDPADLRGPVQREVVEFAWAEYDIVQHQAHYLAEVGDPDVSFERMDAIETATTLGYRWWSLEALDITTEYVLPNVITAIHAAFAARN</sequence>
<evidence type="ECO:0000313" key="5">
    <source>
        <dbReference type="EMBL" id="BAK33498.1"/>
    </source>
</evidence>
<feature type="domain" description="Nudix hydrolase" evidence="4">
    <location>
        <begin position="9"/>
        <end position="149"/>
    </location>
</feature>
<gene>
    <name evidence="5" type="ordered locus">MLP_04840</name>
</gene>